<dbReference type="InterPro" id="IPR051992">
    <property type="entry name" value="OxStress_Response_Reg"/>
</dbReference>
<sequence>MSIVLGEIGRVTLAGLIGCFPASPEITGASPEVEVSVPVEVDEQCSSLIGRNNACSESDSEGSPEVESRLKGPLETMDALEEALPFRQGISRFPRSKSKSFTYPTDAVSPASLAQRHTEPENACTRKRKNIFLFTDMLGEVCNSNLLQKMDGGTPKKPTNAERSTALVNHSPSSSSGSNSSNSEDKHEPCQLLIPCHPTGSLATSPGTDTSPLSPLPKTFTLSSKSFSRTNLSACSSPVS</sequence>
<evidence type="ECO:0000256" key="1">
    <source>
        <dbReference type="ARBA" id="ARBA00004123"/>
    </source>
</evidence>
<dbReference type="Proteomes" id="UP001515500">
    <property type="component" value="Chromosome 18"/>
</dbReference>
<dbReference type="PANTHER" id="PTHR33172:SF96">
    <property type="entry name" value="PROTEIN OXIDATIVE STRESS 3 LIKE 3"/>
    <property type="match status" value="1"/>
</dbReference>
<reference evidence="5" key="1">
    <citation type="submission" date="2025-08" db="UniProtKB">
        <authorList>
            <consortium name="RefSeq"/>
        </authorList>
    </citation>
    <scope>IDENTIFICATION</scope>
</reference>
<evidence type="ECO:0000256" key="3">
    <source>
        <dbReference type="SAM" id="MobiDB-lite"/>
    </source>
</evidence>
<evidence type="ECO:0000313" key="4">
    <source>
        <dbReference type="Proteomes" id="UP001515500"/>
    </source>
</evidence>
<feature type="compositionally biased region" description="Low complexity" evidence="3">
    <location>
        <begin position="169"/>
        <end position="182"/>
    </location>
</feature>
<dbReference type="PANTHER" id="PTHR33172">
    <property type="entry name" value="OS08G0516900 PROTEIN"/>
    <property type="match status" value="1"/>
</dbReference>
<dbReference type="GO" id="GO:0006950">
    <property type="term" value="P:response to stress"/>
    <property type="evidence" value="ECO:0007669"/>
    <property type="project" value="UniProtKB-ARBA"/>
</dbReference>
<evidence type="ECO:0000313" key="5">
    <source>
        <dbReference type="RefSeq" id="XP_039145184.1"/>
    </source>
</evidence>
<dbReference type="GO" id="GO:0005634">
    <property type="term" value="C:nucleus"/>
    <property type="evidence" value="ECO:0007669"/>
    <property type="project" value="UniProtKB-SubCell"/>
</dbReference>
<evidence type="ECO:0000256" key="2">
    <source>
        <dbReference type="ARBA" id="ARBA00023242"/>
    </source>
</evidence>
<keyword evidence="2" id="KW-0539">Nucleus</keyword>
<organism evidence="4 5">
    <name type="scientific">Dioscorea cayennensis subsp. rotundata</name>
    <name type="common">White Guinea yam</name>
    <name type="synonym">Dioscorea rotundata</name>
    <dbReference type="NCBI Taxonomy" id="55577"/>
    <lineage>
        <taxon>Eukaryota</taxon>
        <taxon>Viridiplantae</taxon>
        <taxon>Streptophyta</taxon>
        <taxon>Embryophyta</taxon>
        <taxon>Tracheophyta</taxon>
        <taxon>Spermatophyta</taxon>
        <taxon>Magnoliopsida</taxon>
        <taxon>Liliopsida</taxon>
        <taxon>Dioscoreales</taxon>
        <taxon>Dioscoreaceae</taxon>
        <taxon>Dioscorea</taxon>
    </lineage>
</organism>
<accession>A0AB40D4I8</accession>
<feature type="region of interest" description="Disordered" evidence="3">
    <location>
        <begin position="149"/>
        <end position="222"/>
    </location>
</feature>
<dbReference type="GeneID" id="120282436"/>
<keyword evidence="4" id="KW-1185">Reference proteome</keyword>
<dbReference type="AlphaFoldDB" id="A0AB40D4I8"/>
<comment type="subcellular location">
    <subcellularLocation>
        <location evidence="1">Nucleus</location>
    </subcellularLocation>
</comment>
<protein>
    <submittedName>
        <fullName evidence="5">Uncharacterized protein LOC120282436</fullName>
    </submittedName>
</protein>
<name>A0AB40D4I8_DIOCR</name>
<feature type="compositionally biased region" description="Polar residues" evidence="3">
    <location>
        <begin position="201"/>
        <end position="213"/>
    </location>
</feature>
<gene>
    <name evidence="5" type="primary">LOC120282436</name>
</gene>
<dbReference type="RefSeq" id="XP_039145184.1">
    <property type="nucleotide sequence ID" value="XM_039289250.1"/>
</dbReference>
<proteinExistence type="predicted"/>